<evidence type="ECO:0000259" key="4">
    <source>
        <dbReference type="Pfam" id="PF02225"/>
    </source>
</evidence>
<comment type="caution">
    <text evidence="7">The sequence shown here is derived from an EMBL/GenBank/DDBJ whole genome shotgun (WGS) entry which is preliminary data.</text>
</comment>
<dbReference type="EMBL" id="NAJM01000037">
    <property type="protein sequence ID" value="RVX68553.1"/>
    <property type="molecule type" value="Genomic_DNA"/>
</dbReference>
<protein>
    <recommendedName>
        <fullName evidence="9">Glutamate carboxypeptidase</fullName>
    </recommendedName>
</protein>
<evidence type="ECO:0008006" key="9">
    <source>
        <dbReference type="Google" id="ProtNLM"/>
    </source>
</evidence>
<dbReference type="SUPFAM" id="SSF53187">
    <property type="entry name" value="Zn-dependent exopeptidases"/>
    <property type="match status" value="1"/>
</dbReference>
<organism evidence="7 8">
    <name type="scientific">Exophiala mesophila</name>
    <name type="common">Black yeast-like fungus</name>
    <dbReference type="NCBI Taxonomy" id="212818"/>
    <lineage>
        <taxon>Eukaryota</taxon>
        <taxon>Fungi</taxon>
        <taxon>Dikarya</taxon>
        <taxon>Ascomycota</taxon>
        <taxon>Pezizomycotina</taxon>
        <taxon>Eurotiomycetes</taxon>
        <taxon>Chaetothyriomycetidae</taxon>
        <taxon>Chaetothyriales</taxon>
        <taxon>Herpotrichiellaceae</taxon>
        <taxon>Exophiala</taxon>
    </lineage>
</organism>
<feature type="chain" id="PRO_5019234035" description="Glutamate carboxypeptidase" evidence="3">
    <location>
        <begin position="20"/>
        <end position="712"/>
    </location>
</feature>
<evidence type="ECO:0000259" key="5">
    <source>
        <dbReference type="Pfam" id="PF04253"/>
    </source>
</evidence>
<dbReference type="Pfam" id="PF04253">
    <property type="entry name" value="TFR_dimer"/>
    <property type="match status" value="1"/>
</dbReference>
<dbReference type="Gene3D" id="1.20.930.40">
    <property type="entry name" value="Transferrin receptor-like, dimerisation domain"/>
    <property type="match status" value="1"/>
</dbReference>
<evidence type="ECO:0000256" key="1">
    <source>
        <dbReference type="ARBA" id="ARBA00005634"/>
    </source>
</evidence>
<dbReference type="InterPro" id="IPR039373">
    <property type="entry name" value="Peptidase_M28B"/>
</dbReference>
<dbReference type="CDD" id="cd08022">
    <property type="entry name" value="M28_PSMA_like"/>
    <property type="match status" value="1"/>
</dbReference>
<dbReference type="Gene3D" id="3.50.30.30">
    <property type="match status" value="1"/>
</dbReference>
<dbReference type="InterPro" id="IPR046450">
    <property type="entry name" value="PA_dom_sf"/>
</dbReference>
<dbReference type="Proteomes" id="UP000288859">
    <property type="component" value="Unassembled WGS sequence"/>
</dbReference>
<dbReference type="FunFam" id="3.40.630.10:FF:000101">
    <property type="entry name" value="N-acetylated alpha-linked acidic dipeptidase like 1"/>
    <property type="match status" value="1"/>
</dbReference>
<dbReference type="OrthoDB" id="5841748at2759"/>
<proteinExistence type="inferred from homology"/>
<evidence type="ECO:0000313" key="8">
    <source>
        <dbReference type="Proteomes" id="UP000288859"/>
    </source>
</evidence>
<feature type="domain" description="PA" evidence="4">
    <location>
        <begin position="165"/>
        <end position="238"/>
    </location>
</feature>
<evidence type="ECO:0000256" key="3">
    <source>
        <dbReference type="SAM" id="SignalP"/>
    </source>
</evidence>
<evidence type="ECO:0000259" key="6">
    <source>
        <dbReference type="Pfam" id="PF04389"/>
    </source>
</evidence>
<dbReference type="SUPFAM" id="SSF52025">
    <property type="entry name" value="PA domain"/>
    <property type="match status" value="1"/>
</dbReference>
<comment type="similarity">
    <text evidence="1">Belongs to the peptidase M28 family. M28B subfamily.</text>
</comment>
<dbReference type="PANTHER" id="PTHR10404:SF46">
    <property type="entry name" value="VACUOLAR PROTEIN SORTING-ASSOCIATED PROTEIN 70"/>
    <property type="match status" value="1"/>
</dbReference>
<feature type="domain" description="Peptidase M28" evidence="6">
    <location>
        <begin position="349"/>
        <end position="538"/>
    </location>
</feature>
<keyword evidence="3" id="KW-0732">Signal</keyword>
<evidence type="ECO:0000313" key="7">
    <source>
        <dbReference type="EMBL" id="RVX68553.1"/>
    </source>
</evidence>
<name>A0A438MZF5_EXOME</name>
<feature type="region of interest" description="Disordered" evidence="2">
    <location>
        <begin position="252"/>
        <end position="276"/>
    </location>
</feature>
<feature type="domain" description="Transferrin receptor-like dimerisation" evidence="5">
    <location>
        <begin position="600"/>
        <end position="710"/>
    </location>
</feature>
<dbReference type="InterPro" id="IPR007484">
    <property type="entry name" value="Peptidase_M28"/>
</dbReference>
<sequence>MKSFCVCGILVLQASSVFGCVKDYKALSFFNPQVGLQKRQETQFPPVLTEQEAILVNSIDNVTLEEWNYYYAHSYHLAGTNRTIAQWTADRWSESGFDSRLVEYHVYLDYPISQSVTLTYENGSTFEATLIEDVLPEDDVTGRPDRIPAFHGYSFSGDAEAEYVYAGRGQKVDFERLEALNISVEGKIVLARYGGPFRGLKVKNAQDRGAVGVVIFTDTADDGNITEANGYAAYPDGPARHPSAIQRGSVQFLSTHPGDPTTPGYPSTLDAPRQDISDVTPQIPSIPVSWVDGQKLLWALDGHGVDGETVNRTNWVGKLNATYSTGPAPGNTISLSNNMEEKITPIWDVVGVLNGTSEDEVIIVGNHRDAWIIGGAVDPNSGSAVLVELAKAFGKLQATGWRPRRTIVLASWDAEEYGLVGSTEWVEENLPWLSDAAVAYLNIDVATSGPDPDFSATPDIQKIALDTMKKVVYPYRGYNNLTLYDVFYGLDNAEFGVLGSGSDYTGFLHNGISSIDIGTGNGPTDPVYQYHSAYDTWHWVTTYGDPDYIQHKVVAQWVSLLLYHLSTQEIIPLDVEAYGVEMTHYYDTLVETLEELNATVDLTRLEQAIATFNESAAVISSQISAASTEQDYQSLNYRLKTFSRGFVSQGGLPNREFYKHVVFAPGLDTGYAPVQWPGITEGITEYKNESLAQQWVEISARGVEAAAAILAG</sequence>
<feature type="signal peptide" evidence="3">
    <location>
        <begin position="1"/>
        <end position="19"/>
    </location>
</feature>
<dbReference type="InterPro" id="IPR036757">
    <property type="entry name" value="TFR-like_dimer_dom_sf"/>
</dbReference>
<dbReference type="InterPro" id="IPR003137">
    <property type="entry name" value="PA_domain"/>
</dbReference>
<dbReference type="Pfam" id="PF04389">
    <property type="entry name" value="Peptidase_M28"/>
    <property type="match status" value="1"/>
</dbReference>
<dbReference type="Pfam" id="PF02225">
    <property type="entry name" value="PA"/>
    <property type="match status" value="1"/>
</dbReference>
<dbReference type="PANTHER" id="PTHR10404">
    <property type="entry name" value="N-ACETYLATED-ALPHA-LINKED ACIDIC DIPEPTIDASE"/>
    <property type="match status" value="1"/>
</dbReference>
<gene>
    <name evidence="7" type="ORF">B0A52_07977</name>
</gene>
<dbReference type="Gene3D" id="3.40.630.10">
    <property type="entry name" value="Zn peptidases"/>
    <property type="match status" value="1"/>
</dbReference>
<dbReference type="InterPro" id="IPR007365">
    <property type="entry name" value="TFR-like_dimer_dom"/>
</dbReference>
<reference evidence="7 8" key="1">
    <citation type="submission" date="2017-03" db="EMBL/GenBank/DDBJ databases">
        <title>Genomes of endolithic fungi from Antarctica.</title>
        <authorList>
            <person name="Coleine C."/>
            <person name="Masonjones S."/>
            <person name="Stajich J.E."/>
        </authorList>
    </citation>
    <scope>NUCLEOTIDE SEQUENCE [LARGE SCALE GENOMIC DNA]</scope>
    <source>
        <strain evidence="7 8">CCFEE 6314</strain>
    </source>
</reference>
<dbReference type="VEuPathDB" id="FungiDB:PV10_02290"/>
<dbReference type="CDD" id="cd02121">
    <property type="entry name" value="PA_GCPII_like"/>
    <property type="match status" value="1"/>
</dbReference>
<dbReference type="AlphaFoldDB" id="A0A438MZF5"/>
<dbReference type="GO" id="GO:0004180">
    <property type="term" value="F:carboxypeptidase activity"/>
    <property type="evidence" value="ECO:0007669"/>
    <property type="project" value="TreeGrafter"/>
</dbReference>
<dbReference type="PROSITE" id="PS51257">
    <property type="entry name" value="PROKAR_LIPOPROTEIN"/>
    <property type="match status" value="1"/>
</dbReference>
<accession>A0A438MZF5</accession>
<dbReference type="FunFam" id="3.50.30.30:FF:000008">
    <property type="entry name" value="Glutamate carboxypeptidase 2"/>
    <property type="match status" value="1"/>
</dbReference>
<evidence type="ECO:0000256" key="2">
    <source>
        <dbReference type="SAM" id="MobiDB-lite"/>
    </source>
</evidence>
<dbReference type="SUPFAM" id="SSF47672">
    <property type="entry name" value="Transferrin receptor-like dimerisation domain"/>
    <property type="match status" value="1"/>
</dbReference>